<proteinExistence type="predicted"/>
<organism evidence="1 2">
    <name type="scientific">Neocallimastix californiae</name>
    <dbReference type="NCBI Taxonomy" id="1754190"/>
    <lineage>
        <taxon>Eukaryota</taxon>
        <taxon>Fungi</taxon>
        <taxon>Fungi incertae sedis</taxon>
        <taxon>Chytridiomycota</taxon>
        <taxon>Chytridiomycota incertae sedis</taxon>
        <taxon>Neocallimastigomycetes</taxon>
        <taxon>Neocallimastigales</taxon>
        <taxon>Neocallimastigaceae</taxon>
        <taxon>Neocallimastix</taxon>
    </lineage>
</organism>
<keyword evidence="2" id="KW-1185">Reference proteome</keyword>
<name>A0A1Y2FMS5_9FUNG</name>
<reference evidence="1 2" key="1">
    <citation type="submission" date="2016-08" db="EMBL/GenBank/DDBJ databases">
        <title>A Parts List for Fungal Cellulosomes Revealed by Comparative Genomics.</title>
        <authorList>
            <consortium name="DOE Joint Genome Institute"/>
            <person name="Haitjema C.H."/>
            <person name="Gilmore S.P."/>
            <person name="Henske J.K."/>
            <person name="Solomon K.V."/>
            <person name="De Groot R."/>
            <person name="Kuo A."/>
            <person name="Mondo S.J."/>
            <person name="Salamov A.A."/>
            <person name="Labutti K."/>
            <person name="Zhao Z."/>
            <person name="Chiniquy J."/>
            <person name="Barry K."/>
            <person name="Brewer H.M."/>
            <person name="Purvine S.O."/>
            <person name="Wright A.T."/>
            <person name="Boxma B."/>
            <person name="Van Alen T."/>
            <person name="Hackstein J.H."/>
            <person name="Baker S.E."/>
            <person name="Grigoriev I.V."/>
            <person name="O'Malley M.A."/>
        </authorList>
    </citation>
    <scope>NUCLEOTIDE SEQUENCE [LARGE SCALE GENOMIC DNA]</scope>
    <source>
        <strain evidence="1 2">G1</strain>
    </source>
</reference>
<evidence type="ECO:0000313" key="1">
    <source>
        <dbReference type="EMBL" id="ORY85273.1"/>
    </source>
</evidence>
<evidence type="ECO:0000313" key="2">
    <source>
        <dbReference type="Proteomes" id="UP000193920"/>
    </source>
</evidence>
<dbReference type="AlphaFoldDB" id="A0A1Y2FMS5"/>
<dbReference type="Proteomes" id="UP000193920">
    <property type="component" value="Unassembled WGS sequence"/>
</dbReference>
<dbReference type="STRING" id="1754190.A0A1Y2FMS5"/>
<dbReference type="EMBL" id="MCOG01000004">
    <property type="protein sequence ID" value="ORY85273.1"/>
    <property type="molecule type" value="Genomic_DNA"/>
</dbReference>
<comment type="caution">
    <text evidence="1">The sequence shown here is derived from an EMBL/GenBank/DDBJ whole genome shotgun (WGS) entry which is preliminary data.</text>
</comment>
<gene>
    <name evidence="1" type="ORF">LY90DRAFT_198565</name>
</gene>
<dbReference type="OrthoDB" id="2153050at2759"/>
<protein>
    <submittedName>
        <fullName evidence="1">Uncharacterized protein</fullName>
    </submittedName>
</protein>
<accession>A0A1Y2FMS5</accession>
<sequence length="149" mass="17697">MGDYSESQLSIYLKKQKSFISLVNNIQNGLNSKEYRKHGYTFGAYVKKNWNISKAQAYRYIISAKILDQLKEFEILPNYERLCRTISTITKTPDQVRLLWKNVLRKVENRLNEISSSFIIKVWKELCQNEKYNHICHVENEAMKKLMNP</sequence>